<dbReference type="InParanoid" id="S8E0I7"/>
<feature type="chain" id="PRO_5005711493" description="Glycoside hydrolase family 43 protein" evidence="6">
    <location>
        <begin position="18"/>
        <end position="561"/>
    </location>
</feature>
<dbReference type="InterPro" id="IPR023296">
    <property type="entry name" value="Glyco_hydro_beta-prop_sf"/>
</dbReference>
<evidence type="ECO:0000256" key="1">
    <source>
        <dbReference type="ARBA" id="ARBA00009865"/>
    </source>
</evidence>
<dbReference type="HOGENOM" id="CLU_018494_0_0_1"/>
<evidence type="ECO:0000256" key="3">
    <source>
        <dbReference type="ARBA" id="ARBA00023277"/>
    </source>
</evidence>
<gene>
    <name evidence="7" type="ORF">FOMPIDRAFT_93012</name>
</gene>
<sequence>MLGTALILALAPTIVAAYGSGALWRTNATYINDNSSFAADPYVRWDTKTSAYWAYSTEGADDGWYYGIYTSPDLSTWSKIPGGAIKNDSANVWAQDWFWAPECYYNDRTGWYFLFHAGRYTEPKLAAEYFKYPDFEEASKIGVAVSRSPSGPFLEIADKPIDYFPFDPDYNDINLLMSPPYLVPPSSLEVGNTAPLGTYIPSIDPNVFWDDDGSIWLFFSRNAYRNWVWSDEFNRYIEESNIYAVRLDDRWWHDPDAKTLPAVHKSYRDVYKGQPKGWVGSVNETYPGPTRKDGFVPVISYKLQPQVWENAHVNDYEASNGTLKNRRWSEGSTTIKRYDSSGQPVYFLTYSANNYESPDYGVGYAYAHSVAGPYYKSPSNPILSQDASRGIYSTGHGSILASSTNPNELYYPHHARPDPSAARHLYTARLFVEPDALYVGFGADAGDLRFPSGVAPLSIHAQRLGDAGNGTARWNVSVRAASGAAFDLTSPQNRVWAEVAGNATAVQVDGSLVTLAGAESGANVRVVYQRARANATEPWADVAQFQSLHDEPKIVEAEVVV</sequence>
<keyword evidence="4 5" id="KW-0326">Glycosidase</keyword>
<dbReference type="eggNOG" id="ENOG502R9JA">
    <property type="taxonomic scope" value="Eukaryota"/>
</dbReference>
<dbReference type="GO" id="GO:0004553">
    <property type="term" value="F:hydrolase activity, hydrolyzing O-glycosyl compounds"/>
    <property type="evidence" value="ECO:0007669"/>
    <property type="project" value="InterPro"/>
</dbReference>
<dbReference type="PANTHER" id="PTHR43772:SF2">
    <property type="entry name" value="PUTATIVE (AFU_ORTHOLOGUE AFUA_2G04480)-RELATED"/>
    <property type="match status" value="1"/>
</dbReference>
<evidence type="ECO:0000313" key="7">
    <source>
        <dbReference type="EMBL" id="EPS96903.1"/>
    </source>
</evidence>
<evidence type="ECO:0000256" key="4">
    <source>
        <dbReference type="ARBA" id="ARBA00023295"/>
    </source>
</evidence>
<dbReference type="Pfam" id="PF04616">
    <property type="entry name" value="Glyco_hydro_43"/>
    <property type="match status" value="1"/>
</dbReference>
<dbReference type="InterPro" id="IPR006710">
    <property type="entry name" value="Glyco_hydro_43"/>
</dbReference>
<keyword evidence="8" id="KW-1185">Reference proteome</keyword>
<evidence type="ECO:0000313" key="8">
    <source>
        <dbReference type="Proteomes" id="UP000015241"/>
    </source>
</evidence>
<keyword evidence="6" id="KW-0732">Signal</keyword>
<reference evidence="7 8" key="1">
    <citation type="journal article" date="2012" name="Science">
        <title>The Paleozoic origin of enzymatic lignin decomposition reconstructed from 31 fungal genomes.</title>
        <authorList>
            <person name="Floudas D."/>
            <person name="Binder M."/>
            <person name="Riley R."/>
            <person name="Barry K."/>
            <person name="Blanchette R.A."/>
            <person name="Henrissat B."/>
            <person name="Martinez A.T."/>
            <person name="Otillar R."/>
            <person name="Spatafora J.W."/>
            <person name="Yadav J.S."/>
            <person name="Aerts A."/>
            <person name="Benoit I."/>
            <person name="Boyd A."/>
            <person name="Carlson A."/>
            <person name="Copeland A."/>
            <person name="Coutinho P.M."/>
            <person name="de Vries R.P."/>
            <person name="Ferreira P."/>
            <person name="Findley K."/>
            <person name="Foster B."/>
            <person name="Gaskell J."/>
            <person name="Glotzer D."/>
            <person name="Gorecki P."/>
            <person name="Heitman J."/>
            <person name="Hesse C."/>
            <person name="Hori C."/>
            <person name="Igarashi K."/>
            <person name="Jurgens J.A."/>
            <person name="Kallen N."/>
            <person name="Kersten P."/>
            <person name="Kohler A."/>
            <person name="Kuees U."/>
            <person name="Kumar T.K.A."/>
            <person name="Kuo A."/>
            <person name="LaButti K."/>
            <person name="Larrondo L.F."/>
            <person name="Lindquist E."/>
            <person name="Ling A."/>
            <person name="Lombard V."/>
            <person name="Lucas S."/>
            <person name="Lundell T."/>
            <person name="Martin R."/>
            <person name="McLaughlin D.J."/>
            <person name="Morgenstern I."/>
            <person name="Morin E."/>
            <person name="Murat C."/>
            <person name="Nagy L.G."/>
            <person name="Nolan M."/>
            <person name="Ohm R.A."/>
            <person name="Patyshakuliyeva A."/>
            <person name="Rokas A."/>
            <person name="Ruiz-Duenas F.J."/>
            <person name="Sabat G."/>
            <person name="Salamov A."/>
            <person name="Samejima M."/>
            <person name="Schmutz J."/>
            <person name="Slot J.C."/>
            <person name="St John F."/>
            <person name="Stenlid J."/>
            <person name="Sun H."/>
            <person name="Sun S."/>
            <person name="Syed K."/>
            <person name="Tsang A."/>
            <person name="Wiebenga A."/>
            <person name="Young D."/>
            <person name="Pisabarro A."/>
            <person name="Eastwood D.C."/>
            <person name="Martin F."/>
            <person name="Cullen D."/>
            <person name="Grigoriev I.V."/>
            <person name="Hibbett D.S."/>
        </authorList>
    </citation>
    <scope>NUCLEOTIDE SEQUENCE</scope>
    <source>
        <strain evidence="8">FP-58527</strain>
    </source>
</reference>
<dbReference type="InterPro" id="IPR052176">
    <property type="entry name" value="Glycosyl_Hydrlase_43_Enz"/>
</dbReference>
<feature type="signal peptide" evidence="6">
    <location>
        <begin position="1"/>
        <end position="17"/>
    </location>
</feature>
<organism evidence="7 8">
    <name type="scientific">Fomitopsis schrenkii</name>
    <name type="common">Brown rot fungus</name>
    <dbReference type="NCBI Taxonomy" id="2126942"/>
    <lineage>
        <taxon>Eukaryota</taxon>
        <taxon>Fungi</taxon>
        <taxon>Dikarya</taxon>
        <taxon>Basidiomycota</taxon>
        <taxon>Agaricomycotina</taxon>
        <taxon>Agaricomycetes</taxon>
        <taxon>Polyporales</taxon>
        <taxon>Fomitopsis</taxon>
    </lineage>
</organism>
<dbReference type="AlphaFoldDB" id="S8E0I7"/>
<protein>
    <recommendedName>
        <fullName evidence="9">Glycoside hydrolase family 43 protein</fullName>
    </recommendedName>
</protein>
<comment type="similarity">
    <text evidence="1 5">Belongs to the glycosyl hydrolase 43 family.</text>
</comment>
<evidence type="ECO:0000256" key="2">
    <source>
        <dbReference type="ARBA" id="ARBA00022801"/>
    </source>
</evidence>
<dbReference type="Gene3D" id="2.115.10.20">
    <property type="entry name" value="Glycosyl hydrolase domain, family 43"/>
    <property type="match status" value="1"/>
</dbReference>
<evidence type="ECO:0008006" key="9">
    <source>
        <dbReference type="Google" id="ProtNLM"/>
    </source>
</evidence>
<name>S8E0I7_FOMSC</name>
<dbReference type="SUPFAM" id="SSF75005">
    <property type="entry name" value="Arabinanase/levansucrase/invertase"/>
    <property type="match status" value="1"/>
</dbReference>
<proteinExistence type="inferred from homology"/>
<dbReference type="PANTHER" id="PTHR43772">
    <property type="entry name" value="ENDO-1,4-BETA-XYLANASE"/>
    <property type="match status" value="1"/>
</dbReference>
<evidence type="ECO:0000256" key="5">
    <source>
        <dbReference type="RuleBase" id="RU361187"/>
    </source>
</evidence>
<dbReference type="EMBL" id="KE504182">
    <property type="protein sequence ID" value="EPS96903.1"/>
    <property type="molecule type" value="Genomic_DNA"/>
</dbReference>
<evidence type="ECO:0000256" key="6">
    <source>
        <dbReference type="SAM" id="SignalP"/>
    </source>
</evidence>
<dbReference type="GO" id="GO:0005975">
    <property type="term" value="P:carbohydrate metabolic process"/>
    <property type="evidence" value="ECO:0007669"/>
    <property type="project" value="InterPro"/>
</dbReference>
<dbReference type="Proteomes" id="UP000015241">
    <property type="component" value="Unassembled WGS sequence"/>
</dbReference>
<keyword evidence="2 5" id="KW-0378">Hydrolase</keyword>
<keyword evidence="3" id="KW-0119">Carbohydrate metabolism</keyword>
<dbReference type="OrthoDB" id="5211809at2759"/>
<accession>S8E0I7</accession>